<dbReference type="STRING" id="760142.Hipma_1344"/>
<dbReference type="AlphaFoldDB" id="F2LXQ9"/>
<dbReference type="RefSeq" id="WP_013682332.1">
    <property type="nucleotide sequence ID" value="NC_015318.1"/>
</dbReference>
<sequence length="209" mass="24363">MSSAYITIFIGISVAISLVYIAGYKKNIKIMKEMAKSLESALNPKDKLYTYLGGVLGFSAEYKVDGFKKVFINLRLIPRQSILYLPFMFVTSGKDSLQIMFYTEKPIRGEFHIIKEDPLKLAKPKIYNREKLSKEISTINNKKYEILKDSNRYSNFKNLIKLFNDKHFNHLAITKENSIVYINLLFYKMNYKEFKNSLKKTADFIKSSI</sequence>
<keyword evidence="1" id="KW-1133">Transmembrane helix</keyword>
<feature type="transmembrane region" description="Helical" evidence="1">
    <location>
        <begin position="6"/>
        <end position="24"/>
    </location>
</feature>
<name>F2LXQ9_HIPMA</name>
<evidence type="ECO:0000256" key="1">
    <source>
        <dbReference type="SAM" id="Phobius"/>
    </source>
</evidence>
<evidence type="ECO:0000313" key="3">
    <source>
        <dbReference type="Proteomes" id="UP000008139"/>
    </source>
</evidence>
<dbReference type="Proteomes" id="UP000008139">
    <property type="component" value="Chromosome"/>
</dbReference>
<accession>F2LXQ9</accession>
<organism evidence="2 3">
    <name type="scientific">Hippea maritima (strain ATCC 700847 / DSM 10411 / MH2)</name>
    <dbReference type="NCBI Taxonomy" id="760142"/>
    <lineage>
        <taxon>Bacteria</taxon>
        <taxon>Pseudomonadati</taxon>
        <taxon>Campylobacterota</taxon>
        <taxon>Desulfurellia</taxon>
        <taxon>Desulfurellales</taxon>
        <taxon>Hippeaceae</taxon>
        <taxon>Hippea</taxon>
    </lineage>
</organism>
<keyword evidence="1" id="KW-0812">Transmembrane</keyword>
<keyword evidence="1" id="KW-0472">Membrane</keyword>
<proteinExistence type="predicted"/>
<dbReference type="InParanoid" id="F2LXQ9"/>
<dbReference type="HOGENOM" id="CLU_1269992_0_0_7"/>
<evidence type="ECO:0000313" key="2">
    <source>
        <dbReference type="EMBL" id="AEA34300.1"/>
    </source>
</evidence>
<dbReference type="EMBL" id="CP002606">
    <property type="protein sequence ID" value="AEA34300.1"/>
    <property type="molecule type" value="Genomic_DNA"/>
</dbReference>
<reference evidence="2 3" key="1">
    <citation type="journal article" date="2011" name="Stand. Genomic Sci.">
        <title>Complete genome sequence of the thermophilic sulfur-reducer Hippea maritima type strain (MH(2)).</title>
        <authorList>
            <person name="Huntemann M."/>
            <person name="Lu M."/>
            <person name="Nolan M."/>
            <person name="Lapidus A."/>
            <person name="Lucas S."/>
            <person name="Hammon N."/>
            <person name="Deshpande S."/>
            <person name="Cheng J.F."/>
            <person name="Tapia R."/>
            <person name="Han C."/>
            <person name="Goodwin L."/>
            <person name="Pitluck S."/>
            <person name="Liolios K."/>
            <person name="Pagani I."/>
            <person name="Ivanova N."/>
            <person name="Ovchinikova G."/>
            <person name="Pati A."/>
            <person name="Chen A."/>
            <person name="Palaniappan K."/>
            <person name="Land M."/>
            <person name="Hauser L."/>
            <person name="Jeffries C.D."/>
            <person name="Detter J.C."/>
            <person name="Brambilla E.M."/>
            <person name="Rohde M."/>
            <person name="Spring S."/>
            <person name="Goker M."/>
            <person name="Woyke T."/>
            <person name="Bristow J."/>
            <person name="Eisen J.A."/>
            <person name="Markowitz V."/>
            <person name="Hugenholtz P."/>
            <person name="Kyrpides N.C."/>
            <person name="Klenk H.P."/>
            <person name="Mavromatis K."/>
        </authorList>
    </citation>
    <scope>NUCLEOTIDE SEQUENCE [LARGE SCALE GENOMIC DNA]</scope>
    <source>
        <strain evidence="3">ATCC 700847 / DSM 10411 / MH2</strain>
    </source>
</reference>
<dbReference type="OrthoDB" id="368396at2"/>
<keyword evidence="3" id="KW-1185">Reference proteome</keyword>
<dbReference type="KEGG" id="hmr:Hipma_1344"/>
<dbReference type="eggNOG" id="ENOG5033337">
    <property type="taxonomic scope" value="Bacteria"/>
</dbReference>
<reference evidence="3" key="2">
    <citation type="submission" date="2011-03" db="EMBL/GenBank/DDBJ databases">
        <title>The complete genome of Hippea maritima DSM 10411.</title>
        <authorList>
            <consortium name="US DOE Joint Genome Institute (JGI-PGF)"/>
            <person name="Lucas S."/>
            <person name="Copeland A."/>
            <person name="Lapidus A."/>
            <person name="Bruce D."/>
            <person name="Goodwin L."/>
            <person name="Pitluck S."/>
            <person name="Peters L."/>
            <person name="Kyrpides N."/>
            <person name="Mavromatis K."/>
            <person name="Pagani I."/>
            <person name="Ivanova N."/>
            <person name="Mikhailova N."/>
            <person name="Lu M."/>
            <person name="Detter J.C."/>
            <person name="Tapia R."/>
            <person name="Han C."/>
            <person name="Land M."/>
            <person name="Hauser L."/>
            <person name="Markowitz V."/>
            <person name="Cheng J.-F."/>
            <person name="Hugenholtz P."/>
            <person name="Woyke T."/>
            <person name="Wu D."/>
            <person name="Spring S."/>
            <person name="Schroeder M."/>
            <person name="Brambilla E."/>
            <person name="Klenk H.-P."/>
            <person name="Eisen J.A."/>
        </authorList>
    </citation>
    <scope>NUCLEOTIDE SEQUENCE [LARGE SCALE GENOMIC DNA]</scope>
    <source>
        <strain evidence="3">ATCC 700847 / DSM 10411 / MH2</strain>
    </source>
</reference>
<gene>
    <name evidence="2" type="ordered locus">Hipma_1344</name>
</gene>
<evidence type="ECO:0008006" key="4">
    <source>
        <dbReference type="Google" id="ProtNLM"/>
    </source>
</evidence>
<protein>
    <recommendedName>
        <fullName evidence="4">DUF3137 domain-containing protein</fullName>
    </recommendedName>
</protein>